<comment type="similarity">
    <text evidence="2">Belongs to the bacterial flagellin family.</text>
</comment>
<comment type="subcellular location">
    <subcellularLocation>
        <location evidence="1">Bacterial flagellum</location>
    </subcellularLocation>
</comment>
<dbReference type="GO" id="GO:0071973">
    <property type="term" value="P:bacterial-type flagellum-dependent cell motility"/>
    <property type="evidence" value="ECO:0007669"/>
    <property type="project" value="InterPro"/>
</dbReference>
<evidence type="ECO:0000259" key="4">
    <source>
        <dbReference type="Pfam" id="PF00669"/>
    </source>
</evidence>
<evidence type="ECO:0000256" key="1">
    <source>
        <dbReference type="ARBA" id="ARBA00004365"/>
    </source>
</evidence>
<evidence type="ECO:0000313" key="7">
    <source>
        <dbReference type="Proteomes" id="UP000092024"/>
    </source>
</evidence>
<dbReference type="STRING" id="1844972.A7K91_06290"/>
<evidence type="ECO:0000313" key="6">
    <source>
        <dbReference type="EMBL" id="OBR63559.1"/>
    </source>
</evidence>
<dbReference type="AlphaFoldDB" id="A0A1A5YD92"/>
<dbReference type="OrthoDB" id="9758307at2"/>
<evidence type="ECO:0000259" key="5">
    <source>
        <dbReference type="Pfam" id="PF00700"/>
    </source>
</evidence>
<keyword evidence="6" id="KW-0969">Cilium</keyword>
<evidence type="ECO:0000256" key="3">
    <source>
        <dbReference type="ARBA" id="ARBA00023143"/>
    </source>
</evidence>
<dbReference type="InterPro" id="IPR001492">
    <property type="entry name" value="Flagellin"/>
</dbReference>
<dbReference type="PRINTS" id="PR00207">
    <property type="entry name" value="FLAGELLIN"/>
</dbReference>
<dbReference type="Pfam" id="PF00700">
    <property type="entry name" value="Flagellin_C"/>
    <property type="match status" value="1"/>
</dbReference>
<dbReference type="Proteomes" id="UP000092024">
    <property type="component" value="Unassembled WGS sequence"/>
</dbReference>
<feature type="domain" description="Flagellin C-terminal" evidence="5">
    <location>
        <begin position="222"/>
        <end position="304"/>
    </location>
</feature>
<reference evidence="6 7" key="1">
    <citation type="submission" date="2016-05" db="EMBL/GenBank/DDBJ databases">
        <title>Paenibacillus oryzae. sp. nov., isolated from the rice root.</title>
        <authorList>
            <person name="Zhang J."/>
            <person name="Zhang X."/>
        </authorList>
    </citation>
    <scope>NUCLEOTIDE SEQUENCE [LARGE SCALE GENOMIC DNA]</scope>
    <source>
        <strain evidence="6 7">1DrF-4</strain>
    </source>
</reference>
<dbReference type="EMBL" id="LYPA01000071">
    <property type="protein sequence ID" value="OBR63559.1"/>
    <property type="molecule type" value="Genomic_DNA"/>
</dbReference>
<keyword evidence="6" id="KW-0966">Cell projection</keyword>
<evidence type="ECO:0000256" key="2">
    <source>
        <dbReference type="ARBA" id="ARBA00005709"/>
    </source>
</evidence>
<dbReference type="SUPFAM" id="SSF64518">
    <property type="entry name" value="Phase 1 flagellin"/>
    <property type="match status" value="1"/>
</dbReference>
<protein>
    <submittedName>
        <fullName evidence="6">Flagellar biosynthesis protein FlgL</fullName>
    </submittedName>
</protein>
<dbReference type="Pfam" id="PF00669">
    <property type="entry name" value="Flagellin_N"/>
    <property type="match status" value="1"/>
</dbReference>
<name>A0A1A5YD92_9BACL</name>
<dbReference type="GO" id="GO:0005198">
    <property type="term" value="F:structural molecule activity"/>
    <property type="evidence" value="ECO:0007669"/>
    <property type="project" value="InterPro"/>
</dbReference>
<feature type="domain" description="Flagellin N-terminal" evidence="4">
    <location>
        <begin position="9"/>
        <end position="140"/>
    </location>
</feature>
<sequence length="305" mass="33529">MTLRVTQGMMHLQLMRNLNRNMAQMEQIQMQTTTGRKINKASDDPVGITYSLRYRAEIAANEQYKKNVDSALSWLDFNDTVLGQAGDVLQRIKELTTQGANGTNPGIALDNVKNEIDQLKTQLIEIGNSTINGKYIFNGEHFNEAPFDKNATGFDAKAVDADSGIVNYSIGASVRIDINFSAAQVFGNADPTGSGDNVFSVIDRIMTGLSDGNYSAVSSEIANIESSMDRVLSLRSEVGARVNRLELTQNRLEDLGINLTDMKSRTEDADFEKLLIDAQINENIYQASLSVGAKVISKSLVDFLR</sequence>
<proteinExistence type="inferred from homology"/>
<dbReference type="Gene3D" id="1.20.1330.10">
    <property type="entry name" value="f41 fragment of flagellin, N-terminal domain"/>
    <property type="match status" value="1"/>
</dbReference>
<dbReference type="InterPro" id="IPR001029">
    <property type="entry name" value="Flagellin_N"/>
</dbReference>
<dbReference type="PANTHER" id="PTHR42792">
    <property type="entry name" value="FLAGELLIN"/>
    <property type="match status" value="1"/>
</dbReference>
<organism evidence="6 7">
    <name type="scientific">Paenibacillus oryzae</name>
    <dbReference type="NCBI Taxonomy" id="1844972"/>
    <lineage>
        <taxon>Bacteria</taxon>
        <taxon>Bacillati</taxon>
        <taxon>Bacillota</taxon>
        <taxon>Bacilli</taxon>
        <taxon>Bacillales</taxon>
        <taxon>Paenibacillaceae</taxon>
        <taxon>Paenibacillus</taxon>
    </lineage>
</organism>
<dbReference type="RefSeq" id="WP_068686001.1">
    <property type="nucleotide sequence ID" value="NZ_LYPA01000071.1"/>
</dbReference>
<dbReference type="InterPro" id="IPR046358">
    <property type="entry name" value="Flagellin_C"/>
</dbReference>
<keyword evidence="6" id="KW-0282">Flagellum</keyword>
<keyword evidence="3" id="KW-0975">Bacterial flagellum</keyword>
<keyword evidence="7" id="KW-1185">Reference proteome</keyword>
<dbReference type="InterPro" id="IPR013384">
    <property type="entry name" value="Flagell_FlgL"/>
</dbReference>
<dbReference type="GO" id="GO:0009424">
    <property type="term" value="C:bacterial-type flagellum hook"/>
    <property type="evidence" value="ECO:0007669"/>
    <property type="project" value="InterPro"/>
</dbReference>
<comment type="caution">
    <text evidence="6">The sequence shown here is derived from an EMBL/GenBank/DDBJ whole genome shotgun (WGS) entry which is preliminary data.</text>
</comment>
<gene>
    <name evidence="6" type="ORF">A7K91_06290</name>
</gene>
<accession>A0A1A5YD92</accession>
<dbReference type="PANTHER" id="PTHR42792:SF1">
    <property type="entry name" value="FLAGELLAR HOOK-ASSOCIATED PROTEIN 3"/>
    <property type="match status" value="1"/>
</dbReference>
<dbReference type="NCBIfam" id="TIGR02550">
    <property type="entry name" value="flagell_flgL"/>
    <property type="match status" value="1"/>
</dbReference>